<feature type="compositionally biased region" description="Polar residues" evidence="1">
    <location>
        <begin position="128"/>
        <end position="137"/>
    </location>
</feature>
<organism evidence="3 4">
    <name type="scientific">Phascolomyces articulosus</name>
    <dbReference type="NCBI Taxonomy" id="60185"/>
    <lineage>
        <taxon>Eukaryota</taxon>
        <taxon>Fungi</taxon>
        <taxon>Fungi incertae sedis</taxon>
        <taxon>Mucoromycota</taxon>
        <taxon>Mucoromycotina</taxon>
        <taxon>Mucoromycetes</taxon>
        <taxon>Mucorales</taxon>
        <taxon>Lichtheimiaceae</taxon>
        <taxon>Phascolomyces</taxon>
    </lineage>
</organism>
<dbReference type="GO" id="GO:0060963">
    <property type="term" value="P:positive regulation of ribosomal protein gene transcription by RNA polymerase II"/>
    <property type="evidence" value="ECO:0007669"/>
    <property type="project" value="TreeGrafter"/>
</dbReference>
<dbReference type="GO" id="GO:0000981">
    <property type="term" value="F:DNA-binding transcription factor activity, RNA polymerase II-specific"/>
    <property type="evidence" value="ECO:0007669"/>
    <property type="project" value="TreeGrafter"/>
</dbReference>
<keyword evidence="4" id="KW-1185">Reference proteome</keyword>
<feature type="compositionally biased region" description="Low complexity" evidence="1">
    <location>
        <begin position="209"/>
        <end position="218"/>
    </location>
</feature>
<feature type="compositionally biased region" description="Acidic residues" evidence="1">
    <location>
        <begin position="143"/>
        <end position="158"/>
    </location>
</feature>
<dbReference type="Proteomes" id="UP001209540">
    <property type="component" value="Unassembled WGS sequence"/>
</dbReference>
<proteinExistence type="predicted"/>
<comment type="caution">
    <text evidence="3">The sequence shown here is derived from an EMBL/GenBank/DDBJ whole genome shotgun (WGS) entry which is preliminary data.</text>
</comment>
<feature type="domain" description="Transcription activator GCR1-like" evidence="2">
    <location>
        <begin position="254"/>
        <end position="325"/>
    </location>
</feature>
<evidence type="ECO:0000313" key="3">
    <source>
        <dbReference type="EMBL" id="KAI9261539.1"/>
    </source>
</evidence>
<evidence type="ECO:0000259" key="2">
    <source>
        <dbReference type="Pfam" id="PF12550"/>
    </source>
</evidence>
<protein>
    <recommendedName>
        <fullName evidence="2">Transcription activator GCR1-like domain-containing protein</fullName>
    </recommendedName>
</protein>
<reference evidence="3" key="1">
    <citation type="journal article" date="2022" name="IScience">
        <title>Evolution of zygomycete secretomes and the origins of terrestrial fungal ecologies.</title>
        <authorList>
            <person name="Chang Y."/>
            <person name="Wang Y."/>
            <person name="Mondo S."/>
            <person name="Ahrendt S."/>
            <person name="Andreopoulos W."/>
            <person name="Barry K."/>
            <person name="Beard J."/>
            <person name="Benny G.L."/>
            <person name="Blankenship S."/>
            <person name="Bonito G."/>
            <person name="Cuomo C."/>
            <person name="Desiro A."/>
            <person name="Gervers K.A."/>
            <person name="Hundley H."/>
            <person name="Kuo A."/>
            <person name="LaButti K."/>
            <person name="Lang B.F."/>
            <person name="Lipzen A."/>
            <person name="O'Donnell K."/>
            <person name="Pangilinan J."/>
            <person name="Reynolds N."/>
            <person name="Sandor L."/>
            <person name="Smith M.E."/>
            <person name="Tsang A."/>
            <person name="Grigoriev I.V."/>
            <person name="Stajich J.E."/>
            <person name="Spatafora J.W."/>
        </authorList>
    </citation>
    <scope>NUCLEOTIDE SEQUENCE</scope>
    <source>
        <strain evidence="3">RSA 2281</strain>
    </source>
</reference>
<gene>
    <name evidence="3" type="ORF">BDA99DRAFT_78846</name>
</gene>
<dbReference type="AlphaFoldDB" id="A0AAD5JZ01"/>
<reference evidence="3" key="2">
    <citation type="submission" date="2023-02" db="EMBL/GenBank/DDBJ databases">
        <authorList>
            <consortium name="DOE Joint Genome Institute"/>
            <person name="Mondo S.J."/>
            <person name="Chang Y."/>
            <person name="Wang Y."/>
            <person name="Ahrendt S."/>
            <person name="Andreopoulos W."/>
            <person name="Barry K."/>
            <person name="Beard J."/>
            <person name="Benny G.L."/>
            <person name="Blankenship S."/>
            <person name="Bonito G."/>
            <person name="Cuomo C."/>
            <person name="Desiro A."/>
            <person name="Gervers K.A."/>
            <person name="Hundley H."/>
            <person name="Kuo A."/>
            <person name="LaButti K."/>
            <person name="Lang B.F."/>
            <person name="Lipzen A."/>
            <person name="O'Donnell K."/>
            <person name="Pangilinan J."/>
            <person name="Reynolds N."/>
            <person name="Sandor L."/>
            <person name="Smith M.W."/>
            <person name="Tsang A."/>
            <person name="Grigoriev I.V."/>
            <person name="Stajich J.E."/>
            <person name="Spatafora J.W."/>
        </authorList>
    </citation>
    <scope>NUCLEOTIDE SEQUENCE</scope>
    <source>
        <strain evidence="3">RSA 2281</strain>
    </source>
</reference>
<dbReference type="InterPro" id="IPR052146">
    <property type="entry name" value="HOT1"/>
</dbReference>
<accession>A0AAD5JZ01</accession>
<dbReference type="GO" id="GO:0000978">
    <property type="term" value="F:RNA polymerase II cis-regulatory region sequence-specific DNA binding"/>
    <property type="evidence" value="ECO:0007669"/>
    <property type="project" value="TreeGrafter"/>
</dbReference>
<sequence>MDTRQLIGVIPMPISPLSSQEERERVGVIIPRSNNNNIQEQQLSLLKEIHEQQKITFDQQKKSLQKQQKAFKDQERLLLSQQKALEQSTFLLEKIQDLHKQQVSLTTRKIGDVPTSRAKRLFSFNELDGQQQQPSTSNNNNNNEDEDEGEEEDEQDTSCANDDLDYIQECEDDDLDYIQESEDDDGGQQLENLNNDTPKQRKRGRPKKNTTITITPISKKQRKKQTKSHVNATLTTSSAYSSPSLSPPPTTSDYQLNQTIASVHDVWREYSVGLSLCEPPIKNLTHLHCQPFFKNERLPIISEIKKLMEKNSSDEVAVLRLEAYRINKNLNLKELCKRIIVHRVMDQERGITPPTFI</sequence>
<feature type="region of interest" description="Disordered" evidence="1">
    <location>
        <begin position="178"/>
        <end position="251"/>
    </location>
</feature>
<dbReference type="PANTHER" id="PTHR37784:SF4">
    <property type="entry name" value="TRANSCRIPTION FACTOR-LIKE PROTEIN EUC1"/>
    <property type="match status" value="1"/>
</dbReference>
<dbReference type="PANTHER" id="PTHR37784">
    <property type="entry name" value="PROTEIN MSN1"/>
    <property type="match status" value="1"/>
</dbReference>
<feature type="compositionally biased region" description="Low complexity" evidence="1">
    <location>
        <begin position="232"/>
        <end position="244"/>
    </location>
</feature>
<evidence type="ECO:0000256" key="1">
    <source>
        <dbReference type="SAM" id="MobiDB-lite"/>
    </source>
</evidence>
<feature type="region of interest" description="Disordered" evidence="1">
    <location>
        <begin position="125"/>
        <end position="158"/>
    </location>
</feature>
<name>A0AAD5JZ01_9FUNG</name>
<dbReference type="EMBL" id="JAIXMP010000015">
    <property type="protein sequence ID" value="KAI9261539.1"/>
    <property type="molecule type" value="Genomic_DNA"/>
</dbReference>
<dbReference type="Pfam" id="PF12550">
    <property type="entry name" value="GCR1_C"/>
    <property type="match status" value="1"/>
</dbReference>
<dbReference type="InterPro" id="IPR022210">
    <property type="entry name" value="TF_GCR1-like"/>
</dbReference>
<evidence type="ECO:0000313" key="4">
    <source>
        <dbReference type="Proteomes" id="UP001209540"/>
    </source>
</evidence>